<dbReference type="OrthoDB" id="9809303at2"/>
<dbReference type="Proteomes" id="UP000193870">
    <property type="component" value="Unassembled WGS sequence"/>
</dbReference>
<evidence type="ECO:0000256" key="7">
    <source>
        <dbReference type="SAM" id="Phobius"/>
    </source>
</evidence>
<dbReference type="PANTHER" id="PTHR43652">
    <property type="entry name" value="BASIC AMINO ACID ANTIPORTER YFCC-RELATED"/>
    <property type="match status" value="1"/>
</dbReference>
<evidence type="ECO:0000256" key="2">
    <source>
        <dbReference type="ARBA" id="ARBA00022448"/>
    </source>
</evidence>
<keyword evidence="4" id="KW-0677">Repeat</keyword>
<dbReference type="EMBL" id="FWFV01000001">
    <property type="protein sequence ID" value="SLN14696.1"/>
    <property type="molecule type" value="Genomic_DNA"/>
</dbReference>
<dbReference type="AlphaFoldDB" id="A0A1Y5RD75"/>
<evidence type="ECO:0000256" key="3">
    <source>
        <dbReference type="ARBA" id="ARBA00022692"/>
    </source>
</evidence>
<dbReference type="STRING" id="315423.SAMN04488020_101275"/>
<dbReference type="InterPro" id="IPR004680">
    <property type="entry name" value="Cit_transptr-like_dom"/>
</dbReference>
<evidence type="ECO:0000256" key="5">
    <source>
        <dbReference type="ARBA" id="ARBA00022989"/>
    </source>
</evidence>
<feature type="transmembrane region" description="Helical" evidence="7">
    <location>
        <begin position="509"/>
        <end position="527"/>
    </location>
</feature>
<feature type="transmembrane region" description="Helical" evidence="7">
    <location>
        <begin position="12"/>
        <end position="28"/>
    </location>
</feature>
<keyword evidence="5 7" id="KW-1133">Transmembrane helix</keyword>
<feature type="transmembrane region" description="Helical" evidence="7">
    <location>
        <begin position="99"/>
        <end position="115"/>
    </location>
</feature>
<feature type="transmembrane region" description="Helical" evidence="7">
    <location>
        <begin position="180"/>
        <end position="204"/>
    </location>
</feature>
<dbReference type="InterPro" id="IPR006037">
    <property type="entry name" value="RCK_C"/>
</dbReference>
<evidence type="ECO:0000313" key="9">
    <source>
        <dbReference type="EMBL" id="SLN14696.1"/>
    </source>
</evidence>
<feature type="transmembrane region" description="Helical" evidence="7">
    <location>
        <begin position="151"/>
        <end position="168"/>
    </location>
</feature>
<comment type="subcellular location">
    <subcellularLocation>
        <location evidence="1">Membrane</location>
        <topology evidence="1">Multi-pass membrane protein</topology>
    </subcellularLocation>
</comment>
<feature type="transmembrane region" description="Helical" evidence="7">
    <location>
        <begin position="570"/>
        <end position="590"/>
    </location>
</feature>
<dbReference type="GO" id="GO:0006813">
    <property type="term" value="P:potassium ion transport"/>
    <property type="evidence" value="ECO:0007669"/>
    <property type="project" value="InterPro"/>
</dbReference>
<reference evidence="9 10" key="1">
    <citation type="submission" date="2017-03" db="EMBL/GenBank/DDBJ databases">
        <authorList>
            <person name="Afonso C.L."/>
            <person name="Miller P.J."/>
            <person name="Scott M.A."/>
            <person name="Spackman E."/>
            <person name="Goraichik I."/>
            <person name="Dimitrov K.M."/>
            <person name="Suarez D.L."/>
            <person name="Swayne D.E."/>
        </authorList>
    </citation>
    <scope>NUCLEOTIDE SEQUENCE [LARGE SCALE GENOMIC DNA]</scope>
    <source>
        <strain evidence="9 10">CECT 7066</strain>
    </source>
</reference>
<feature type="transmembrane region" description="Helical" evidence="7">
    <location>
        <begin position="473"/>
        <end position="497"/>
    </location>
</feature>
<organism evidence="9 10">
    <name type="scientific">Palleronia marisminoris</name>
    <dbReference type="NCBI Taxonomy" id="315423"/>
    <lineage>
        <taxon>Bacteria</taxon>
        <taxon>Pseudomonadati</taxon>
        <taxon>Pseudomonadota</taxon>
        <taxon>Alphaproteobacteria</taxon>
        <taxon>Rhodobacterales</taxon>
        <taxon>Roseobacteraceae</taxon>
        <taxon>Palleronia</taxon>
    </lineage>
</organism>
<feature type="transmembrane region" description="Helical" evidence="7">
    <location>
        <begin position="64"/>
        <end position="90"/>
    </location>
</feature>
<dbReference type="SUPFAM" id="SSF116726">
    <property type="entry name" value="TrkA C-terminal domain-like"/>
    <property type="match status" value="2"/>
</dbReference>
<name>A0A1Y5RD75_9RHOB</name>
<evidence type="ECO:0000256" key="6">
    <source>
        <dbReference type="ARBA" id="ARBA00023136"/>
    </source>
</evidence>
<dbReference type="PROSITE" id="PS51202">
    <property type="entry name" value="RCK_C"/>
    <property type="match status" value="2"/>
</dbReference>
<dbReference type="InterPro" id="IPR036721">
    <property type="entry name" value="RCK_C_sf"/>
</dbReference>
<dbReference type="RefSeq" id="WP_085852316.1">
    <property type="nucleotide sequence ID" value="NZ_FOPF01000001.1"/>
</dbReference>
<evidence type="ECO:0000259" key="8">
    <source>
        <dbReference type="PROSITE" id="PS51202"/>
    </source>
</evidence>
<keyword evidence="10" id="KW-1185">Reference proteome</keyword>
<sequence>MTDFFSEPHVDAYLTLGVLLIMFTLFMLETYPVEVSAMLGAAAVVILGIVPADGVLEVFANPAPWTIAAMFIVSAGLVRTGLIGSFAWFVSRQAADHKVLVICGVAVVVAAASAFTNNTPLVAVMIPVTVQLAQAMGMSPSKLLIPLSYQAVLGGMITMIGTSTNILVDGVARAQGLAPFGLFEIAPLGLAVSVVGFVAMWVLVPSLLPDRQSISDLLGARKRPRYFTEVVLPQGSPLIGARATEVTIFRREGMRLIDVIRGDQSLRRSFPDVALAEGDRVVLRTEMQELLGLKDSKQVTLVDRIASTRTSTVETLILPGCRMIGRSLGQLRLRRRYGVYPVAVHRRSQNIGRQLDDIVVRVGDTLLLEGAPDDIRRLAADMNLADLSAPTDRPYRRKHAPLVLGVVSAIVILSAFDLAPIQILAMLGVAILLATRTVEPEEAYSAVSAPLLILILSMLIVGDAMDRSGAAQLIVDPLLPWLADLPPLAVLFTLYFLTQILTELLSNNAVAVIVTPVAITLGQTLGLDPRPLVVAVMFAATLAFATPIGYQTNTMVYAPGGYKFTDFTRIGLPLNIVTGITACLFIPLIWPL</sequence>
<evidence type="ECO:0000256" key="4">
    <source>
        <dbReference type="ARBA" id="ARBA00022737"/>
    </source>
</evidence>
<evidence type="ECO:0000256" key="1">
    <source>
        <dbReference type="ARBA" id="ARBA00004141"/>
    </source>
</evidence>
<feature type="domain" description="RCK C-terminal" evidence="8">
    <location>
        <begin position="215"/>
        <end position="299"/>
    </location>
</feature>
<accession>A0A1Y5RD75</accession>
<protein>
    <submittedName>
        <fullName evidence="9">Citrate transporter</fullName>
    </submittedName>
</protein>
<proteinExistence type="predicted"/>
<keyword evidence="6 7" id="KW-0472">Membrane</keyword>
<feature type="transmembrane region" description="Helical" evidence="7">
    <location>
        <begin position="35"/>
        <end position="52"/>
    </location>
</feature>
<dbReference type="Pfam" id="PF03600">
    <property type="entry name" value="CitMHS"/>
    <property type="match status" value="1"/>
</dbReference>
<dbReference type="GO" id="GO:0008324">
    <property type="term" value="F:monoatomic cation transmembrane transporter activity"/>
    <property type="evidence" value="ECO:0007669"/>
    <property type="project" value="InterPro"/>
</dbReference>
<dbReference type="PANTHER" id="PTHR43652:SF2">
    <property type="entry name" value="BASIC AMINO ACID ANTIPORTER YFCC-RELATED"/>
    <property type="match status" value="1"/>
</dbReference>
<feature type="domain" description="RCK C-terminal" evidence="8">
    <location>
        <begin position="300"/>
        <end position="384"/>
    </location>
</feature>
<gene>
    <name evidence="9" type="ORF">PAM7066_00276</name>
</gene>
<feature type="transmembrane region" description="Helical" evidence="7">
    <location>
        <begin position="402"/>
        <end position="431"/>
    </location>
</feature>
<dbReference type="Gene3D" id="3.30.70.1450">
    <property type="entry name" value="Regulator of K+ conductance, C-terminal domain"/>
    <property type="match status" value="2"/>
</dbReference>
<dbReference type="InterPro" id="IPR051679">
    <property type="entry name" value="DASS-Related_Transporters"/>
</dbReference>
<feature type="transmembrane region" description="Helical" evidence="7">
    <location>
        <begin position="532"/>
        <end position="550"/>
    </location>
</feature>
<feature type="transmembrane region" description="Helical" evidence="7">
    <location>
        <begin position="443"/>
        <end position="461"/>
    </location>
</feature>
<dbReference type="GO" id="GO:0005886">
    <property type="term" value="C:plasma membrane"/>
    <property type="evidence" value="ECO:0007669"/>
    <property type="project" value="TreeGrafter"/>
</dbReference>
<keyword evidence="2" id="KW-0813">Transport</keyword>
<keyword evidence="3 7" id="KW-0812">Transmembrane</keyword>
<dbReference type="Pfam" id="PF02080">
    <property type="entry name" value="TrkA_C"/>
    <property type="match status" value="2"/>
</dbReference>
<evidence type="ECO:0000313" key="10">
    <source>
        <dbReference type="Proteomes" id="UP000193870"/>
    </source>
</evidence>